<dbReference type="Proteomes" id="UP000095282">
    <property type="component" value="Unplaced"/>
</dbReference>
<organism evidence="1 2">
    <name type="scientific">Caenorhabditis tropicalis</name>
    <dbReference type="NCBI Taxonomy" id="1561998"/>
    <lineage>
        <taxon>Eukaryota</taxon>
        <taxon>Metazoa</taxon>
        <taxon>Ecdysozoa</taxon>
        <taxon>Nematoda</taxon>
        <taxon>Chromadorea</taxon>
        <taxon>Rhabditida</taxon>
        <taxon>Rhabditina</taxon>
        <taxon>Rhabditomorpha</taxon>
        <taxon>Rhabditoidea</taxon>
        <taxon>Rhabditidae</taxon>
        <taxon>Peloderinae</taxon>
        <taxon>Caenorhabditis</taxon>
    </lineage>
</organism>
<sequence>MYTCIPFSYILNTISPSESDVFKCPIDRKMCLDMFSGKGNVLRVNVCVAGHLVEFKSHLSSSTTIRTLWSPSESTRTMTLANPRSLETLL</sequence>
<evidence type="ECO:0000313" key="1">
    <source>
        <dbReference type="Proteomes" id="UP000095282"/>
    </source>
</evidence>
<accession>A0A1I7TY69</accession>
<evidence type="ECO:0000313" key="2">
    <source>
        <dbReference type="WBParaSite" id="Csp11.Scaffold629.g12977.t1"/>
    </source>
</evidence>
<dbReference type="AlphaFoldDB" id="A0A1I7TY69"/>
<protein>
    <submittedName>
        <fullName evidence="2">Phlebovirus_G2 domain-containing protein</fullName>
    </submittedName>
</protein>
<keyword evidence="1" id="KW-1185">Reference proteome</keyword>
<dbReference type="WBParaSite" id="Csp11.Scaffold629.g12977.t1">
    <property type="protein sequence ID" value="Csp11.Scaffold629.g12977.t1"/>
    <property type="gene ID" value="Csp11.Scaffold629.g12977"/>
</dbReference>
<name>A0A1I7TY69_9PELO</name>
<reference evidence="2" key="1">
    <citation type="submission" date="2016-11" db="UniProtKB">
        <authorList>
            <consortium name="WormBaseParasite"/>
        </authorList>
    </citation>
    <scope>IDENTIFICATION</scope>
</reference>
<proteinExistence type="predicted"/>